<dbReference type="Gene3D" id="3.40.47.10">
    <property type="match status" value="2"/>
</dbReference>
<dbReference type="Pfam" id="PF01796">
    <property type="entry name" value="OB_ChsH2_C"/>
    <property type="match status" value="1"/>
</dbReference>
<dbReference type="GO" id="GO:0016746">
    <property type="term" value="F:acyltransferase activity"/>
    <property type="evidence" value="ECO:0007669"/>
    <property type="project" value="InterPro"/>
</dbReference>
<dbReference type="EMBL" id="BATC01000009">
    <property type="protein sequence ID" value="GAD58639.1"/>
    <property type="molecule type" value="Genomic_DNA"/>
</dbReference>
<dbReference type="InterPro" id="IPR012340">
    <property type="entry name" value="NA-bd_OB-fold"/>
</dbReference>
<feature type="domain" description="ChsH2 C-terminal OB-fold" evidence="1">
    <location>
        <begin position="406"/>
        <end position="462"/>
    </location>
</feature>
<dbReference type="AlphaFoldDB" id="A0A8E0KK87"/>
<dbReference type="SUPFAM" id="SSF53901">
    <property type="entry name" value="Thiolase-like"/>
    <property type="match status" value="2"/>
</dbReference>
<keyword evidence="3" id="KW-1185">Reference proteome</keyword>
<dbReference type="InterPro" id="IPR002878">
    <property type="entry name" value="ChsH2_C"/>
</dbReference>
<accession>A0A8E0KK87</accession>
<comment type="caution">
    <text evidence="2">The sequence shown here is derived from an EMBL/GenBank/DDBJ whole genome shotgun (WGS) entry which is preliminary data.</text>
</comment>
<proteinExistence type="predicted"/>
<evidence type="ECO:0000313" key="2">
    <source>
        <dbReference type="EMBL" id="GAD58639.1"/>
    </source>
</evidence>
<name>A0A8E0KK87_9CAUL</name>
<evidence type="ECO:0000259" key="1">
    <source>
        <dbReference type="Pfam" id="PF01796"/>
    </source>
</evidence>
<evidence type="ECO:0000313" key="3">
    <source>
        <dbReference type="Proteomes" id="UP000016569"/>
    </source>
</evidence>
<reference evidence="3" key="1">
    <citation type="journal article" date="2013" name="Genome Announc.">
        <title>Draft Genome Sequence of the Dimorphic Prosthecate Bacterium Brevundimonas abyssalis TAR-001T.</title>
        <authorList>
            <person name="Tsubouchi T."/>
            <person name="Nishi S."/>
            <person name="Usui K."/>
            <person name="Shimane Y."/>
            <person name="Takaki Y."/>
            <person name="Maruyama T."/>
            <person name="Hatada Y."/>
        </authorList>
    </citation>
    <scope>NUCLEOTIDE SEQUENCE [LARGE SCALE GENOMIC DNA]</scope>
    <source>
        <strain evidence="3">TAR-001</strain>
    </source>
</reference>
<dbReference type="Proteomes" id="UP000016569">
    <property type="component" value="Unassembled WGS sequence"/>
</dbReference>
<gene>
    <name evidence="2" type="ORF">MBEBAB_0889</name>
</gene>
<dbReference type="InterPro" id="IPR016039">
    <property type="entry name" value="Thiolase-like"/>
</dbReference>
<organism evidence="2 3">
    <name type="scientific">Brevundimonas abyssalis TAR-001</name>
    <dbReference type="NCBI Taxonomy" id="1391729"/>
    <lineage>
        <taxon>Bacteria</taxon>
        <taxon>Pseudomonadati</taxon>
        <taxon>Pseudomonadota</taxon>
        <taxon>Alphaproteobacteria</taxon>
        <taxon>Caulobacterales</taxon>
        <taxon>Caulobacteraceae</taxon>
        <taxon>Brevundimonas</taxon>
    </lineage>
</organism>
<sequence length="490" mass="52755">MTAGIVGYGAYVPRLRMSRQAIYDANAWFAPGLKSKAKDSRSLANWDEDATTMAVAAARDSLPVTHGAPSLKAVIFASTTFTFADRLNAGVIAAALNLDEKTDAIDIGSSRRAGLSALRQALSSSRGGEAPILVTAADLRRTRAASASEMEFGDAAATLLVGTQDVIAEPLGFGTVTVDFVDHFRQSGEEIDYVWEERWIRDEGLSKIAPRAAAAALADAGLSGADVDHFIFASSSKGMAAQVARGIGVPAEAVTEDLMGQIGDTGVGHGLLLLAGVLEVAKPGAVILSLEFGNGAEAIVWRTTDRIKTFKPRRGLADWLSRGVPETSYTRLLAYRGQLELEKGMRGELDKKTALTTLYRHRTTIMGLVAGRCRETGSVHFPPSRLSYDPRGAALDTQEPYFLADRRAHILSWSAEALSYHLSPPQHYGQIDFEGGGRILLEFTDVSPGDVETGTPMEAVFRVKDRDLNRGFTRYFWKATPVRGDHGGTH</sequence>
<protein>
    <submittedName>
        <fullName evidence="2">Hydroxymethylglutaryl-CoA synthase</fullName>
    </submittedName>
</protein>
<dbReference type="SUPFAM" id="SSF50249">
    <property type="entry name" value="Nucleic acid-binding proteins"/>
    <property type="match status" value="1"/>
</dbReference>